<gene>
    <name evidence="2" type="ORF">HDA39_007357</name>
</gene>
<keyword evidence="1" id="KW-0732">Signal</keyword>
<feature type="signal peptide" evidence="1">
    <location>
        <begin position="1"/>
        <end position="32"/>
    </location>
</feature>
<evidence type="ECO:0000313" key="3">
    <source>
        <dbReference type="Proteomes" id="UP000549971"/>
    </source>
</evidence>
<keyword evidence="3" id="KW-1185">Reference proteome</keyword>
<dbReference type="Proteomes" id="UP000549971">
    <property type="component" value="Unassembled WGS sequence"/>
</dbReference>
<proteinExistence type="predicted"/>
<organism evidence="2 3">
    <name type="scientific">Kribbella italica</name>
    <dbReference type="NCBI Taxonomy" id="1540520"/>
    <lineage>
        <taxon>Bacteria</taxon>
        <taxon>Bacillati</taxon>
        <taxon>Actinomycetota</taxon>
        <taxon>Actinomycetes</taxon>
        <taxon>Propionibacteriales</taxon>
        <taxon>Kribbellaceae</taxon>
        <taxon>Kribbella</taxon>
    </lineage>
</organism>
<protein>
    <submittedName>
        <fullName evidence="2">Uncharacterized protein</fullName>
    </submittedName>
</protein>
<evidence type="ECO:0000313" key="2">
    <source>
        <dbReference type="EMBL" id="MBB5840623.1"/>
    </source>
</evidence>
<sequence length="120" mass="12928">MKKKIMRATAGLAFAFTTALISSIGAASTASAAIPPRTTEAPATQVQHPIAEDVFFAITKGEQIGVRLPNGTKIQLYCYFDNSSGRYFFAKILEGRYEGGEGDVDSAFVKFETVVPECKP</sequence>
<feature type="chain" id="PRO_5031451006" evidence="1">
    <location>
        <begin position="33"/>
        <end position="120"/>
    </location>
</feature>
<dbReference type="EMBL" id="JACHMY010000001">
    <property type="protein sequence ID" value="MBB5840623.1"/>
    <property type="molecule type" value="Genomic_DNA"/>
</dbReference>
<evidence type="ECO:0000256" key="1">
    <source>
        <dbReference type="SAM" id="SignalP"/>
    </source>
</evidence>
<accession>A0A7W9JEG7</accession>
<name>A0A7W9JEG7_9ACTN</name>
<dbReference type="RefSeq" id="WP_184803113.1">
    <property type="nucleotide sequence ID" value="NZ_JACHMY010000001.1"/>
</dbReference>
<comment type="caution">
    <text evidence="2">The sequence shown here is derived from an EMBL/GenBank/DDBJ whole genome shotgun (WGS) entry which is preliminary data.</text>
</comment>
<reference evidence="2 3" key="1">
    <citation type="submission" date="2020-08" db="EMBL/GenBank/DDBJ databases">
        <title>Sequencing the genomes of 1000 actinobacteria strains.</title>
        <authorList>
            <person name="Klenk H.-P."/>
        </authorList>
    </citation>
    <scope>NUCLEOTIDE SEQUENCE [LARGE SCALE GENOMIC DNA]</scope>
    <source>
        <strain evidence="2 3">DSM 28967</strain>
    </source>
</reference>
<dbReference type="AlphaFoldDB" id="A0A7W9JEG7"/>